<feature type="compositionally biased region" description="Polar residues" evidence="1">
    <location>
        <begin position="156"/>
        <end position="194"/>
    </location>
</feature>
<feature type="compositionally biased region" description="Polar residues" evidence="1">
    <location>
        <begin position="580"/>
        <end position="610"/>
    </location>
</feature>
<dbReference type="PANTHER" id="PTHR32010">
    <property type="entry name" value="PHOTOSYSTEM II STABILITY/ASSEMBLY FACTOR HCF136, CHLOROPLASTIC"/>
    <property type="match status" value="1"/>
</dbReference>
<dbReference type="InterPro" id="IPR008507">
    <property type="entry name" value="DUF789"/>
</dbReference>
<feature type="region of interest" description="Disordered" evidence="1">
    <location>
        <begin position="153"/>
        <end position="257"/>
    </location>
</feature>
<dbReference type="PANTHER" id="PTHR32010:SF18">
    <property type="entry name" value="DUF789 FAMILY PROTEIN"/>
    <property type="match status" value="1"/>
</dbReference>
<feature type="compositionally biased region" description="Basic residues" evidence="1">
    <location>
        <begin position="199"/>
        <end position="210"/>
    </location>
</feature>
<feature type="region of interest" description="Disordered" evidence="1">
    <location>
        <begin position="525"/>
        <end position="564"/>
    </location>
</feature>
<evidence type="ECO:0000256" key="1">
    <source>
        <dbReference type="SAM" id="MobiDB-lite"/>
    </source>
</evidence>
<feature type="region of interest" description="Disordered" evidence="1">
    <location>
        <begin position="271"/>
        <end position="290"/>
    </location>
</feature>
<evidence type="ECO:0000313" key="2">
    <source>
        <dbReference type="EMBL" id="SPC82539.1"/>
    </source>
</evidence>
<dbReference type="EMBL" id="OIVN01000586">
    <property type="protein sequence ID" value="SPC82539.1"/>
    <property type="molecule type" value="Genomic_DNA"/>
</dbReference>
<protein>
    <submittedName>
        <fullName evidence="2">Uncharacterized protein</fullName>
    </submittedName>
</protein>
<feature type="region of interest" description="Disordered" evidence="1">
    <location>
        <begin position="580"/>
        <end position="626"/>
    </location>
</feature>
<proteinExistence type="predicted"/>
<feature type="region of interest" description="Disordered" evidence="1">
    <location>
        <begin position="1"/>
        <end position="21"/>
    </location>
</feature>
<reference evidence="2" key="1">
    <citation type="submission" date="2018-02" db="EMBL/GenBank/DDBJ databases">
        <authorList>
            <person name="Cohen D.B."/>
            <person name="Kent A.D."/>
        </authorList>
    </citation>
    <scope>NUCLEOTIDE SEQUENCE</scope>
</reference>
<sequence length="1389" mass="153378">MHCDLQRTKTNTQKVSEEGKDSLSRKFQELGFSQSLEDCGVSSIARRNSDHRCEGAFFTFLTHESGHWRIVSLPLQRRDHSNHMRSGAQVNMDSLHMVYSPSISSFRDRQNVWKGPPPDGTYSVESYATRSFPGLNGRRQSRNKALANKATKLNEHPNNSSHQSSFICSNSPRLNPNGSKANGSSDIFIDSSQPDKAVKRNTRKKKKQSRKLSSDSGSTVLEVLSEEYAHGSSTSESCGHNDTDHGDGPLSSVAPEVSLPDVMVDRNRFEGNSNGTINHSETPKTSSSYVDEVDDSEAIAPSVVRNFTGEHPVCSSDNLFQTKHSFIFDGVEDTHCIQINCDDDTYSNGLSDMHDSVLDSVSVGSNSDDRIHTGHDVQQTEKESFGISLSEPPGFSSSEGYFSHGSSLNCAVDTNDHPERKKCGSQVGSCSDMQVVLPGKRGKQNKTSPRSSSVHRFGSVRYLHGRPGKENNHSIWQKVQRNEASGCNGEMKKVSAVCSQFDVTLKEAPLLKKICNVNVNLSSKSEDKKHLKDKVSRKLKRKGIPATKQDSGYSRKGSHADKASSNCCANISMQQNETKYISSQPNDQTGLSSVPRSCSQRNSHGATFQSKKVEDKTSESVHGRQVYTDELDQLECNTVSSIDSRNTGNQEVSLPKSCDSDQANLLEVKFPVYLPHLLVNEVGPIEKEISLAEKQNHGIGSILQRWIPIGMKDPGFTSSARSDCSSLEHSDVPAADLKNTVEGKMASNSQNAVSSLNAEVMCMGQKSGDVSCSHEGEGHTHKLGNQDVCTLKEHNNKHVAGNCLTVESKDQHAFETNSYKIAQAVNNACRAQLASEAVQMATGCPIAEIERLLHFSSPVVCQSSSLISCQTCLRDQAGGVSLCRHEIPNVPLGCLWQWYERHGSYGLEIRAEDHENSKRMGVDCFAFRAYFVPFLSAVQLFRTHKNHPIDTSKEIPSFDVLEACETSETSEKSSNVGHLPIFSVLFPQPRTKDTSGLPLVNQMCGSEQSPNSDKDVTVQSADMTCSRDFELLFEYFESEQPQQRRPLYEKIRELVKGDGPSHCKVYGDPTKLDSINLQDLHPSSWYSVAWYPIYRIPDGNFRAAFLTYHSLGHLVCRSAKFDKPSADACIVSPVVGLQSYNAQGFKSVALLFSGVLSHYHSSTARSRSKQLPTTSLERFEVDLQNAKGITVKNLVTYLLALDKASSTCLLLFETHASLSFCNVSAPASAICLAHHARSILRPIRFCMITLSFMVPFLPNSSSLQDIVPIFPRPQMQPSFVHRNYPLNTYLAAFHHSGHPLASICHWLLSFAAVISCLAHHARSILRPIRQSVLSQTAETPGLNPFGILKERLRTLEGTASLMARAVVNKGNMTSVNRQPDYEFFLSRQR</sequence>
<dbReference type="Pfam" id="PF05623">
    <property type="entry name" value="DUF789"/>
    <property type="match status" value="1"/>
</dbReference>
<accession>A0A2N9F6Q5</accession>
<feature type="region of interest" description="Disordered" evidence="1">
    <location>
        <begin position="106"/>
        <end position="126"/>
    </location>
</feature>
<feature type="compositionally biased region" description="Basic and acidic residues" evidence="1">
    <location>
        <begin position="611"/>
        <end position="622"/>
    </location>
</feature>
<gene>
    <name evidence="2" type="ORF">FSB_LOCUS10421</name>
</gene>
<feature type="compositionally biased region" description="Polar residues" evidence="1">
    <location>
        <begin position="271"/>
        <end position="285"/>
    </location>
</feature>
<name>A0A2N9F6Q5_FAGSY</name>
<organism evidence="2">
    <name type="scientific">Fagus sylvatica</name>
    <name type="common">Beechnut</name>
    <dbReference type="NCBI Taxonomy" id="28930"/>
    <lineage>
        <taxon>Eukaryota</taxon>
        <taxon>Viridiplantae</taxon>
        <taxon>Streptophyta</taxon>
        <taxon>Embryophyta</taxon>
        <taxon>Tracheophyta</taxon>
        <taxon>Spermatophyta</taxon>
        <taxon>Magnoliopsida</taxon>
        <taxon>eudicotyledons</taxon>
        <taxon>Gunneridae</taxon>
        <taxon>Pentapetalae</taxon>
        <taxon>rosids</taxon>
        <taxon>fabids</taxon>
        <taxon>Fagales</taxon>
        <taxon>Fagaceae</taxon>
        <taxon>Fagus</taxon>
    </lineage>
</organism>
<feature type="compositionally biased region" description="Basic and acidic residues" evidence="1">
    <location>
        <begin position="525"/>
        <end position="536"/>
    </location>
</feature>